<feature type="compositionally biased region" description="Low complexity" evidence="7">
    <location>
        <begin position="201"/>
        <end position="230"/>
    </location>
</feature>
<evidence type="ECO:0000313" key="8">
    <source>
        <dbReference type="EMBL" id="TGZ85124.1"/>
    </source>
</evidence>
<protein>
    <recommendedName>
        <fullName evidence="6">Large ribosomal subunit protein mL50</fullName>
    </recommendedName>
</protein>
<keyword evidence="3" id="KW-0689">Ribosomal protein</keyword>
<evidence type="ECO:0000256" key="7">
    <source>
        <dbReference type="SAM" id="MobiDB-lite"/>
    </source>
</evidence>
<dbReference type="OrthoDB" id="6220758at2759"/>
<keyword evidence="5" id="KW-0687">Ribonucleoprotein</keyword>
<organism evidence="8 9">
    <name type="scientific">Ascodesmis nigricans</name>
    <dbReference type="NCBI Taxonomy" id="341454"/>
    <lineage>
        <taxon>Eukaryota</taxon>
        <taxon>Fungi</taxon>
        <taxon>Dikarya</taxon>
        <taxon>Ascomycota</taxon>
        <taxon>Pezizomycotina</taxon>
        <taxon>Pezizomycetes</taxon>
        <taxon>Pezizales</taxon>
        <taxon>Ascodesmidaceae</taxon>
        <taxon>Ascodesmis</taxon>
    </lineage>
</organism>
<proteinExistence type="inferred from homology"/>
<feature type="region of interest" description="Disordered" evidence="7">
    <location>
        <begin position="192"/>
        <end position="231"/>
    </location>
</feature>
<comment type="similarity">
    <text evidence="2">Belongs to the mitochondrion-specific ribosomal protein mL50 family.</text>
</comment>
<accession>A0A4S2N7K2</accession>
<dbReference type="InterPro" id="IPR018305">
    <property type="entry name" value="Ribosomal_m50"/>
</dbReference>
<dbReference type="AlphaFoldDB" id="A0A4S2N7K2"/>
<evidence type="ECO:0000256" key="1">
    <source>
        <dbReference type="ARBA" id="ARBA00004173"/>
    </source>
</evidence>
<comment type="subcellular location">
    <subcellularLocation>
        <location evidence="1">Mitochondrion</location>
    </subcellularLocation>
</comment>
<dbReference type="GO" id="GO:1990904">
    <property type="term" value="C:ribonucleoprotein complex"/>
    <property type="evidence" value="ECO:0007669"/>
    <property type="project" value="UniProtKB-KW"/>
</dbReference>
<dbReference type="STRING" id="341454.A0A4S2N7K2"/>
<dbReference type="GO" id="GO:0005739">
    <property type="term" value="C:mitochondrion"/>
    <property type="evidence" value="ECO:0007669"/>
    <property type="project" value="UniProtKB-SubCell"/>
</dbReference>
<evidence type="ECO:0000256" key="6">
    <source>
        <dbReference type="ARBA" id="ARBA00035183"/>
    </source>
</evidence>
<dbReference type="InParanoid" id="A0A4S2N7K2"/>
<sequence length="366" mass="40144">MRPLTRLLLRRSIRPTPLRVSPVQIACFHATPTSRYASEKSGLTQRLRQKIWGGNAPGPEDPYTTAEETKQVEEVDMAGYVAAEDGRGLPIIGLPEKLGEWALDTYSPSEKVVDTEALHRALHRAVVETVVLQVNGRELDSSFGYYTPKDAETLTDNVELSVQEDGSVQIAFPQPEAEEAILSSLQEVIPETPAEDETVTTEEVAASDIAPTDAATAEAEPVETAPEATPVSLGPPPAYLENPTHLSIPLPSSSFTFALYKRILQLTGHQIPDGVLTRARTVGDLVPSLIAPPKPKKLSEELEPLLADLPNVRLFEKKRVGLDKETELGRARKVDPKETYRYKGIDPDTGFIGERPYSGKVNDNFY</sequence>
<reference evidence="8 9" key="1">
    <citation type="submission" date="2019-04" db="EMBL/GenBank/DDBJ databases">
        <title>Comparative genomics and transcriptomics to analyze fruiting body development in filamentous ascomycetes.</title>
        <authorList>
            <consortium name="DOE Joint Genome Institute"/>
            <person name="Lutkenhaus R."/>
            <person name="Traeger S."/>
            <person name="Breuer J."/>
            <person name="Kuo A."/>
            <person name="Lipzen A."/>
            <person name="Pangilinan J."/>
            <person name="Dilworth D."/>
            <person name="Sandor L."/>
            <person name="Poggeler S."/>
            <person name="Barry K."/>
            <person name="Grigoriev I.V."/>
            <person name="Nowrousian M."/>
        </authorList>
    </citation>
    <scope>NUCLEOTIDE SEQUENCE [LARGE SCALE GENOMIC DNA]</scope>
    <source>
        <strain evidence="8 9">CBS 389.68</strain>
    </source>
</reference>
<evidence type="ECO:0000256" key="2">
    <source>
        <dbReference type="ARBA" id="ARBA00008860"/>
    </source>
</evidence>
<evidence type="ECO:0000256" key="3">
    <source>
        <dbReference type="ARBA" id="ARBA00022980"/>
    </source>
</evidence>
<dbReference type="Pfam" id="PF10501">
    <property type="entry name" value="Ribosomal_L50"/>
    <property type="match status" value="1"/>
</dbReference>
<evidence type="ECO:0000313" key="9">
    <source>
        <dbReference type="Proteomes" id="UP000298138"/>
    </source>
</evidence>
<gene>
    <name evidence="8" type="ORF">EX30DRAFT_392502</name>
</gene>
<evidence type="ECO:0000256" key="4">
    <source>
        <dbReference type="ARBA" id="ARBA00023128"/>
    </source>
</evidence>
<dbReference type="GO" id="GO:0005840">
    <property type="term" value="C:ribosome"/>
    <property type="evidence" value="ECO:0007669"/>
    <property type="project" value="UniProtKB-KW"/>
</dbReference>
<dbReference type="Proteomes" id="UP000298138">
    <property type="component" value="Unassembled WGS sequence"/>
</dbReference>
<name>A0A4S2N7K2_9PEZI</name>
<dbReference type="EMBL" id="ML220112">
    <property type="protein sequence ID" value="TGZ85124.1"/>
    <property type="molecule type" value="Genomic_DNA"/>
</dbReference>
<keyword evidence="4" id="KW-0496">Mitochondrion</keyword>
<keyword evidence="9" id="KW-1185">Reference proteome</keyword>
<evidence type="ECO:0000256" key="5">
    <source>
        <dbReference type="ARBA" id="ARBA00023274"/>
    </source>
</evidence>